<feature type="repeat" description="ANK" evidence="3">
    <location>
        <begin position="256"/>
        <end position="288"/>
    </location>
</feature>
<evidence type="ECO:0000256" key="1">
    <source>
        <dbReference type="ARBA" id="ARBA00022737"/>
    </source>
</evidence>
<evidence type="ECO:0000313" key="5">
    <source>
        <dbReference type="Proteomes" id="UP000479190"/>
    </source>
</evidence>
<dbReference type="AlphaFoldDB" id="A0A6H5IC57"/>
<feature type="repeat" description="ANK" evidence="3">
    <location>
        <begin position="182"/>
        <end position="214"/>
    </location>
</feature>
<dbReference type="PANTHER" id="PTHR24198">
    <property type="entry name" value="ANKYRIN REPEAT AND PROTEIN KINASE DOMAIN-CONTAINING PROTEIN"/>
    <property type="match status" value="1"/>
</dbReference>
<dbReference type="EMBL" id="CADCXV010000739">
    <property type="protein sequence ID" value="CAB0034262.1"/>
    <property type="molecule type" value="Genomic_DNA"/>
</dbReference>
<dbReference type="Proteomes" id="UP000479190">
    <property type="component" value="Unassembled WGS sequence"/>
</dbReference>
<evidence type="ECO:0000256" key="3">
    <source>
        <dbReference type="PROSITE-ProRule" id="PRU00023"/>
    </source>
</evidence>
<keyword evidence="2 3" id="KW-0040">ANK repeat</keyword>
<dbReference type="GO" id="GO:0005737">
    <property type="term" value="C:cytoplasm"/>
    <property type="evidence" value="ECO:0007669"/>
    <property type="project" value="TreeGrafter"/>
</dbReference>
<keyword evidence="1" id="KW-0677">Repeat</keyword>
<feature type="repeat" description="ANK" evidence="3">
    <location>
        <begin position="110"/>
        <end position="142"/>
    </location>
</feature>
<feature type="repeat" description="ANK" evidence="3">
    <location>
        <begin position="330"/>
        <end position="357"/>
    </location>
</feature>
<dbReference type="Pfam" id="PF12796">
    <property type="entry name" value="Ank_2"/>
    <property type="match status" value="2"/>
</dbReference>
<proteinExistence type="predicted"/>
<organism evidence="4 5">
    <name type="scientific">Trichogramma brassicae</name>
    <dbReference type="NCBI Taxonomy" id="86971"/>
    <lineage>
        <taxon>Eukaryota</taxon>
        <taxon>Metazoa</taxon>
        <taxon>Ecdysozoa</taxon>
        <taxon>Arthropoda</taxon>
        <taxon>Hexapoda</taxon>
        <taxon>Insecta</taxon>
        <taxon>Pterygota</taxon>
        <taxon>Neoptera</taxon>
        <taxon>Endopterygota</taxon>
        <taxon>Hymenoptera</taxon>
        <taxon>Apocrita</taxon>
        <taxon>Proctotrupomorpha</taxon>
        <taxon>Chalcidoidea</taxon>
        <taxon>Trichogrammatidae</taxon>
        <taxon>Trichogramma</taxon>
    </lineage>
</organism>
<accession>A0A6H5IC57</accession>
<dbReference type="PROSITE" id="PS50088">
    <property type="entry name" value="ANK_REPEAT"/>
    <property type="match status" value="4"/>
</dbReference>
<evidence type="ECO:0000313" key="4">
    <source>
        <dbReference type="EMBL" id="CAB0034262.1"/>
    </source>
</evidence>
<dbReference type="InterPro" id="IPR036770">
    <property type="entry name" value="Ankyrin_rpt-contain_sf"/>
</dbReference>
<name>A0A6H5IC57_9HYME</name>
<dbReference type="Gene3D" id="1.25.40.20">
    <property type="entry name" value="Ankyrin repeat-containing domain"/>
    <property type="match status" value="3"/>
</dbReference>
<gene>
    <name evidence="4" type="ORF">TBRA_LOCUS6160</name>
</gene>
<keyword evidence="5" id="KW-1185">Reference proteome</keyword>
<dbReference type="SUPFAM" id="SSF48403">
    <property type="entry name" value="Ankyrin repeat"/>
    <property type="match status" value="1"/>
</dbReference>
<dbReference type="PANTHER" id="PTHR24198:SF165">
    <property type="entry name" value="ANKYRIN REPEAT-CONTAINING PROTEIN-RELATED"/>
    <property type="match status" value="1"/>
</dbReference>
<evidence type="ECO:0000256" key="2">
    <source>
        <dbReference type="ARBA" id="ARBA00023043"/>
    </source>
</evidence>
<reference evidence="4 5" key="1">
    <citation type="submission" date="2020-02" db="EMBL/GenBank/DDBJ databases">
        <authorList>
            <person name="Ferguson B K."/>
        </authorList>
    </citation>
    <scope>NUCLEOTIDE SEQUENCE [LARGE SCALE GENOMIC DNA]</scope>
</reference>
<sequence>MLSVHASDRLDPKPLVRFVTNTGYKDEPKVDQNGEIILRRTTPIHIATIFGCFEVLDDLFQIYDRFDVNYTDDDDDSVTHFHAACEYGLYDVIEKFLEFGQDPNCVWRETGDTPLLWALMRNQKEVAELLLKHGADPNLANGDGLTPLHFICEYGEDDYVEIFFKINEGFDRQVQLEVRDNSGNTPLLSALKYGKKKLAESLLRRGADPTVVNANGETPLHIVCQRLKDSDELAKMFFKVNEELNHTLQIDARDDLGNTPLHLALYNRHSKTAEVLLKRDADPNLANAEGLTPLHIICDGYSDADGLAEFFFEINKNINRTVEIDAKDKLGRTPLELAVLRLAPETLDVLLKYGADLFSFPFPSESYFTKGLVPAASKRVIHCSYMNRLKIGSRALFMIDMLENRGYKLNRGDALKIMGFFAKYRFFYEPMNLDTSWYDEEEFANKAKEIMMKPNLSLYDLVKLRPEEAEKKLAYSDYINFVSSYKWLELPENLRQACAAHLCETMSRGFFRRWALDSFSELTRQTRHARLMVFHEFSSLRAAAS</sequence>
<dbReference type="SMART" id="SM00248">
    <property type="entry name" value="ANK"/>
    <property type="match status" value="9"/>
</dbReference>
<dbReference type="InterPro" id="IPR002110">
    <property type="entry name" value="Ankyrin_rpt"/>
</dbReference>
<dbReference type="OrthoDB" id="194358at2759"/>
<dbReference type="PROSITE" id="PS50297">
    <property type="entry name" value="ANK_REP_REGION"/>
    <property type="match status" value="4"/>
</dbReference>
<protein>
    <submittedName>
        <fullName evidence="4">Uncharacterized protein</fullName>
    </submittedName>
</protein>